<dbReference type="PANTHER" id="PTHR30086:SF20">
    <property type="entry name" value="ARGININE EXPORTER PROTEIN ARGO-RELATED"/>
    <property type="match status" value="1"/>
</dbReference>
<keyword evidence="4 6" id="KW-1133">Transmembrane helix</keyword>
<accession>A0A1X0XPJ0</accession>
<dbReference type="Proteomes" id="UP000193136">
    <property type="component" value="Unassembled WGS sequence"/>
</dbReference>
<reference evidence="7 8" key="1">
    <citation type="submission" date="2017-03" db="EMBL/GenBank/DDBJ databases">
        <title>Genome sequence of Geothermobacter sp. EPR-M, Deep-Sea Iron Reducer.</title>
        <authorList>
            <person name="Tully B."/>
            <person name="Savalia P."/>
            <person name="Abuyen K."/>
            <person name="Baughan C."/>
            <person name="Romero E."/>
            <person name="Ronkowski C."/>
            <person name="Torres B."/>
            <person name="Tremblay J."/>
            <person name="Trujillo A."/>
            <person name="Tyler M."/>
            <person name="Perez-Rodriguez I."/>
            <person name="Amend J."/>
        </authorList>
    </citation>
    <scope>NUCLEOTIDE SEQUENCE [LARGE SCALE GENOMIC DNA]</scope>
    <source>
        <strain evidence="7 8">EPR-M</strain>
    </source>
</reference>
<dbReference type="EMBL" id="NAAD01000031">
    <property type="protein sequence ID" value="ORJ54758.1"/>
    <property type="molecule type" value="Genomic_DNA"/>
</dbReference>
<feature type="transmembrane region" description="Helical" evidence="6">
    <location>
        <begin position="68"/>
        <end position="88"/>
    </location>
</feature>
<dbReference type="STRING" id="1969733.B5V00_15670"/>
<dbReference type="OrthoDB" id="5638726at2"/>
<dbReference type="GO" id="GO:0015171">
    <property type="term" value="F:amino acid transmembrane transporter activity"/>
    <property type="evidence" value="ECO:0007669"/>
    <property type="project" value="TreeGrafter"/>
</dbReference>
<gene>
    <name evidence="7" type="ORF">B5V00_15670</name>
</gene>
<evidence type="ECO:0000256" key="1">
    <source>
        <dbReference type="ARBA" id="ARBA00004651"/>
    </source>
</evidence>
<keyword evidence="5 6" id="KW-0472">Membrane</keyword>
<dbReference type="InterPro" id="IPR001123">
    <property type="entry name" value="LeuE-type"/>
</dbReference>
<dbReference type="RefSeq" id="WP_085011749.1">
    <property type="nucleotide sequence ID" value="NZ_NAAD01000031.1"/>
</dbReference>
<proteinExistence type="predicted"/>
<keyword evidence="8" id="KW-1185">Reference proteome</keyword>
<comment type="caution">
    <text evidence="7">The sequence shown here is derived from an EMBL/GenBank/DDBJ whole genome shotgun (WGS) entry which is preliminary data.</text>
</comment>
<evidence type="ECO:0000256" key="5">
    <source>
        <dbReference type="ARBA" id="ARBA00023136"/>
    </source>
</evidence>
<keyword evidence="3 6" id="KW-0812">Transmembrane</keyword>
<evidence type="ECO:0000313" key="8">
    <source>
        <dbReference type="Proteomes" id="UP000193136"/>
    </source>
</evidence>
<comment type="subcellular location">
    <subcellularLocation>
        <location evidence="1">Cell membrane</location>
        <topology evidence="1">Multi-pass membrane protein</topology>
    </subcellularLocation>
</comment>
<evidence type="ECO:0000256" key="6">
    <source>
        <dbReference type="SAM" id="Phobius"/>
    </source>
</evidence>
<dbReference type="Pfam" id="PF01810">
    <property type="entry name" value="LysE"/>
    <property type="match status" value="1"/>
</dbReference>
<dbReference type="PANTHER" id="PTHR30086">
    <property type="entry name" value="ARGININE EXPORTER PROTEIN ARGO"/>
    <property type="match status" value="1"/>
</dbReference>
<evidence type="ECO:0000256" key="4">
    <source>
        <dbReference type="ARBA" id="ARBA00022989"/>
    </source>
</evidence>
<name>A0A1X0XPJ0_9BACT</name>
<protein>
    <submittedName>
        <fullName evidence="7">Amino acid transporter</fullName>
    </submittedName>
</protein>
<keyword evidence="2" id="KW-1003">Cell membrane</keyword>
<feature type="transmembrane region" description="Helical" evidence="6">
    <location>
        <begin position="181"/>
        <end position="198"/>
    </location>
</feature>
<evidence type="ECO:0000256" key="2">
    <source>
        <dbReference type="ARBA" id="ARBA00022475"/>
    </source>
</evidence>
<evidence type="ECO:0000313" key="7">
    <source>
        <dbReference type="EMBL" id="ORJ54758.1"/>
    </source>
</evidence>
<feature type="transmembrane region" description="Helical" evidence="6">
    <location>
        <begin position="146"/>
        <end position="169"/>
    </location>
</feature>
<feature type="transmembrane region" description="Helical" evidence="6">
    <location>
        <begin position="109"/>
        <end position="126"/>
    </location>
</feature>
<evidence type="ECO:0000256" key="3">
    <source>
        <dbReference type="ARBA" id="ARBA00022692"/>
    </source>
</evidence>
<dbReference type="AlphaFoldDB" id="A0A1X0XPJ0"/>
<dbReference type="GO" id="GO:0005886">
    <property type="term" value="C:plasma membrane"/>
    <property type="evidence" value="ECO:0007669"/>
    <property type="project" value="UniProtKB-SubCell"/>
</dbReference>
<organism evidence="7 8">
    <name type="scientific">Geothermobacter hydrogeniphilus</name>
    <dbReference type="NCBI Taxonomy" id="1969733"/>
    <lineage>
        <taxon>Bacteria</taxon>
        <taxon>Pseudomonadati</taxon>
        <taxon>Thermodesulfobacteriota</taxon>
        <taxon>Desulfuromonadia</taxon>
        <taxon>Desulfuromonadales</taxon>
        <taxon>Geothermobacteraceae</taxon>
        <taxon>Geothermobacter</taxon>
    </lineage>
</organism>
<feature type="transmembrane region" description="Helical" evidence="6">
    <location>
        <begin position="6"/>
        <end position="25"/>
    </location>
</feature>
<sequence length="205" mass="21784">MQSLFFQGFGLSAGLIIAIGAQNAFVLSQSVRRNRPLLIALICASADVLLIALGLTGVGSIVASSPRLAAWAAWGGALFLIVYGAAALRSALRGAALEPDHDALPGLRELLLGTLAVTFLNPHAYLDTLVLIGSIGGQYPLEQRWIFGSGAVAASLAWFLLLALGGPLLAPLFRRPISWRLLDVSVCLVMWSIAFSLLRDRWPPV</sequence>
<feature type="transmembrane region" description="Helical" evidence="6">
    <location>
        <begin position="37"/>
        <end position="62"/>
    </location>
</feature>